<accession>A0A4S8P2D1</accession>
<keyword evidence="1" id="KW-0227">DNA damage</keyword>
<reference evidence="4 5" key="1">
    <citation type="journal article" date="2018" name="Int. J. Syst. Evol. Microbiol.">
        <title>Glycomyces paridis sp. nov., isolated from the medicinal plant Paris polyphylla.</title>
        <authorList>
            <person name="Fang X.M."/>
            <person name="Bai J.L."/>
            <person name="Su J."/>
            <person name="Zhao L.L."/>
            <person name="Liu H.Y."/>
            <person name="Ma B.P."/>
            <person name="Zhang Y.Q."/>
            <person name="Yu L.Y."/>
        </authorList>
    </citation>
    <scope>NUCLEOTIDE SEQUENCE [LARGE SCALE GENOMIC DNA]</scope>
    <source>
        <strain evidence="4 5">CPCC 204357</strain>
    </source>
</reference>
<dbReference type="Pfam" id="PF11799">
    <property type="entry name" value="IMS_C"/>
    <property type="match status" value="1"/>
</dbReference>
<evidence type="ECO:0000259" key="3">
    <source>
        <dbReference type="Pfam" id="PF11799"/>
    </source>
</evidence>
<protein>
    <submittedName>
        <fullName evidence="4">DNA polymerase Y family protein</fullName>
    </submittedName>
</protein>
<proteinExistence type="predicted"/>
<dbReference type="GO" id="GO:0006281">
    <property type="term" value="P:DNA repair"/>
    <property type="evidence" value="ECO:0007669"/>
    <property type="project" value="TreeGrafter"/>
</dbReference>
<dbReference type="InterPro" id="IPR050356">
    <property type="entry name" value="SulA_CellDiv_inhibitor"/>
</dbReference>
<dbReference type="SUPFAM" id="SSF56672">
    <property type="entry name" value="DNA/RNA polymerases"/>
    <property type="match status" value="1"/>
</dbReference>
<evidence type="ECO:0000256" key="1">
    <source>
        <dbReference type="ARBA" id="ARBA00022763"/>
    </source>
</evidence>
<dbReference type="OrthoDB" id="5244088at2"/>
<organism evidence="4 5">
    <name type="scientific">Glycomyces paridis</name>
    <dbReference type="NCBI Taxonomy" id="2126555"/>
    <lineage>
        <taxon>Bacteria</taxon>
        <taxon>Bacillati</taxon>
        <taxon>Actinomycetota</taxon>
        <taxon>Actinomycetes</taxon>
        <taxon>Glycomycetales</taxon>
        <taxon>Glycomycetaceae</taxon>
        <taxon>Glycomyces</taxon>
    </lineage>
</organism>
<comment type="caution">
    <text evidence="4">The sequence shown here is derived from an EMBL/GenBank/DDBJ whole genome shotgun (WGS) entry which is preliminary data.</text>
</comment>
<gene>
    <name evidence="4" type="ORF">E9998_22895</name>
</gene>
<dbReference type="PANTHER" id="PTHR35369">
    <property type="entry name" value="BLR3025 PROTEIN-RELATED"/>
    <property type="match status" value="1"/>
</dbReference>
<dbReference type="AlphaFoldDB" id="A0A4S8P2D1"/>
<keyword evidence="5" id="KW-1185">Reference proteome</keyword>
<evidence type="ECO:0000313" key="4">
    <source>
        <dbReference type="EMBL" id="THV23455.1"/>
    </source>
</evidence>
<dbReference type="RefSeq" id="WP_136532022.1">
    <property type="nucleotide sequence ID" value="NZ_STGX01000022.1"/>
</dbReference>
<evidence type="ECO:0000313" key="5">
    <source>
        <dbReference type="Proteomes" id="UP000305792"/>
    </source>
</evidence>
<sequence length="468" mass="48662">MSGTVVSGTVVRVPSRTLVARLPDWDREDAAGFAPVLDALDLLTPYVEVLEPGLAAVPLRRGAGEEAAFCEALIDTVSGLVGQDCVTGVADGLFAAVLAADEGRIVPSGGDAAYLAGRDITDLRATGLVDPEICETLRHLGIDTLGAFAALPGAAVAERFGPAARRAQRLAAGQLARPLVPRPADPDLTVAETPETPFATIEQAVTAARPLAERLTALLDARNLTCTRLTVTARTAAGLTRRRTWQVDPTATAADLARRVRWQLEGWLLAARTAAGPEDEQGTGAVTALELAPGGLIGLVAAGKGLWEFKDAATARAEGALRHAQTLLGPEAVRIAAATDGRDLSERAGTAAWEAEAPPPAPSGPWPGALPDPPPALVGTDDPVDVLDATGAPVLALARGDLSATPAVVRTGGRRLRVVAWAGPWPVTERWWGAATRRYTRLQVELADGSAALLVCEGGRWKAAGWYD</sequence>
<feature type="compositionally biased region" description="Pro residues" evidence="2">
    <location>
        <begin position="357"/>
        <end position="373"/>
    </location>
</feature>
<dbReference type="Proteomes" id="UP000305792">
    <property type="component" value="Unassembled WGS sequence"/>
</dbReference>
<dbReference type="InterPro" id="IPR043502">
    <property type="entry name" value="DNA/RNA_pol_sf"/>
</dbReference>
<dbReference type="PANTHER" id="PTHR35369:SF2">
    <property type="entry name" value="BLR3025 PROTEIN"/>
    <property type="match status" value="1"/>
</dbReference>
<dbReference type="InterPro" id="IPR017961">
    <property type="entry name" value="DNA_pol_Y-fam_little_finger"/>
</dbReference>
<evidence type="ECO:0000256" key="2">
    <source>
        <dbReference type="SAM" id="MobiDB-lite"/>
    </source>
</evidence>
<name>A0A4S8P2D1_9ACTN</name>
<dbReference type="EMBL" id="STGX01000022">
    <property type="protein sequence ID" value="THV23455.1"/>
    <property type="molecule type" value="Genomic_DNA"/>
</dbReference>
<feature type="domain" description="DNA polymerase Y-family little finger" evidence="3">
    <location>
        <begin position="195"/>
        <end position="265"/>
    </location>
</feature>
<feature type="region of interest" description="Disordered" evidence="2">
    <location>
        <begin position="345"/>
        <end position="373"/>
    </location>
</feature>